<feature type="chain" id="PRO_5026082324" description="Secreted protein" evidence="1">
    <location>
        <begin position="17"/>
        <end position="139"/>
    </location>
</feature>
<sequence>MSFLLLDNELVPFLCALLAADLLRFSTRSAGKSPTHQMQRYRCYVCVMRAYTDCAKRRQIFDLLLEQILFFVSKPFPGVVSFFVSNFNRPPETSGRRSWIGPIHRCLPYIYQLVAMVKVKCRTTVGISSRILRYLFDTI</sequence>
<reference evidence="2 3" key="1">
    <citation type="submission" date="2020-02" db="EMBL/GenBank/DDBJ databases">
        <authorList>
            <person name="Ferguson B K."/>
        </authorList>
    </citation>
    <scope>NUCLEOTIDE SEQUENCE [LARGE SCALE GENOMIC DNA]</scope>
</reference>
<feature type="non-terminal residue" evidence="2">
    <location>
        <position position="139"/>
    </location>
</feature>
<dbReference type="Proteomes" id="UP000479190">
    <property type="component" value="Unassembled WGS sequence"/>
</dbReference>
<organism evidence="2 3">
    <name type="scientific">Trichogramma brassicae</name>
    <dbReference type="NCBI Taxonomy" id="86971"/>
    <lineage>
        <taxon>Eukaryota</taxon>
        <taxon>Metazoa</taxon>
        <taxon>Ecdysozoa</taxon>
        <taxon>Arthropoda</taxon>
        <taxon>Hexapoda</taxon>
        <taxon>Insecta</taxon>
        <taxon>Pterygota</taxon>
        <taxon>Neoptera</taxon>
        <taxon>Endopterygota</taxon>
        <taxon>Hymenoptera</taxon>
        <taxon>Apocrita</taxon>
        <taxon>Proctotrupomorpha</taxon>
        <taxon>Chalcidoidea</taxon>
        <taxon>Trichogrammatidae</taxon>
        <taxon>Trichogramma</taxon>
    </lineage>
</organism>
<protein>
    <recommendedName>
        <fullName evidence="4">Secreted protein</fullName>
    </recommendedName>
</protein>
<dbReference type="EMBL" id="CADCXV010000194">
    <property type="protein sequence ID" value="CAB0028794.1"/>
    <property type="molecule type" value="Genomic_DNA"/>
</dbReference>
<name>A0A6H5HWY8_9HYME</name>
<evidence type="ECO:0000313" key="3">
    <source>
        <dbReference type="Proteomes" id="UP000479190"/>
    </source>
</evidence>
<evidence type="ECO:0008006" key="4">
    <source>
        <dbReference type="Google" id="ProtNLM"/>
    </source>
</evidence>
<feature type="signal peptide" evidence="1">
    <location>
        <begin position="1"/>
        <end position="16"/>
    </location>
</feature>
<proteinExistence type="predicted"/>
<gene>
    <name evidence="2" type="ORF">TBRA_LOCUS922</name>
</gene>
<dbReference type="AlphaFoldDB" id="A0A6H5HWY8"/>
<accession>A0A6H5HWY8</accession>
<keyword evidence="3" id="KW-1185">Reference proteome</keyword>
<evidence type="ECO:0000313" key="2">
    <source>
        <dbReference type="EMBL" id="CAB0028794.1"/>
    </source>
</evidence>
<evidence type="ECO:0000256" key="1">
    <source>
        <dbReference type="SAM" id="SignalP"/>
    </source>
</evidence>
<keyword evidence="1" id="KW-0732">Signal</keyword>